<evidence type="ECO:0000256" key="2">
    <source>
        <dbReference type="ARBA" id="ARBA00023125"/>
    </source>
</evidence>
<evidence type="ECO:0000256" key="3">
    <source>
        <dbReference type="ARBA" id="ARBA00023163"/>
    </source>
</evidence>
<evidence type="ECO:0000259" key="5">
    <source>
        <dbReference type="PROSITE" id="PS50977"/>
    </source>
</evidence>
<evidence type="ECO:0000313" key="6">
    <source>
        <dbReference type="EMBL" id="HJB40636.1"/>
    </source>
</evidence>
<dbReference type="Gene3D" id="1.10.357.10">
    <property type="entry name" value="Tetracycline Repressor, domain 2"/>
    <property type="match status" value="1"/>
</dbReference>
<dbReference type="InterPro" id="IPR050109">
    <property type="entry name" value="HTH-type_TetR-like_transc_reg"/>
</dbReference>
<dbReference type="GO" id="GO:0003700">
    <property type="term" value="F:DNA-binding transcription factor activity"/>
    <property type="evidence" value="ECO:0007669"/>
    <property type="project" value="TreeGrafter"/>
</dbReference>
<dbReference type="InterPro" id="IPR001647">
    <property type="entry name" value="HTH_TetR"/>
</dbReference>
<dbReference type="GO" id="GO:0000976">
    <property type="term" value="F:transcription cis-regulatory region binding"/>
    <property type="evidence" value="ECO:0007669"/>
    <property type="project" value="TreeGrafter"/>
</dbReference>
<dbReference type="PROSITE" id="PS50977">
    <property type="entry name" value="HTH_TETR_2"/>
    <property type="match status" value="1"/>
</dbReference>
<evidence type="ECO:0000256" key="1">
    <source>
        <dbReference type="ARBA" id="ARBA00023015"/>
    </source>
</evidence>
<accession>A0A9D2M4S6</accession>
<dbReference type="PANTHER" id="PTHR30055">
    <property type="entry name" value="HTH-TYPE TRANSCRIPTIONAL REGULATOR RUTR"/>
    <property type="match status" value="1"/>
</dbReference>
<dbReference type="PRINTS" id="PR00455">
    <property type="entry name" value="HTHTETR"/>
</dbReference>
<keyword evidence="2 4" id="KW-0238">DNA-binding</keyword>
<dbReference type="InterPro" id="IPR009057">
    <property type="entry name" value="Homeodomain-like_sf"/>
</dbReference>
<feature type="DNA-binding region" description="H-T-H motif" evidence="4">
    <location>
        <begin position="29"/>
        <end position="48"/>
    </location>
</feature>
<evidence type="ECO:0000313" key="7">
    <source>
        <dbReference type="Proteomes" id="UP000824209"/>
    </source>
</evidence>
<proteinExistence type="predicted"/>
<keyword evidence="3" id="KW-0804">Transcription</keyword>
<dbReference type="Proteomes" id="UP000824209">
    <property type="component" value="Unassembled WGS sequence"/>
</dbReference>
<keyword evidence="1" id="KW-0805">Transcription regulation</keyword>
<organism evidence="6 7">
    <name type="scientific">Candidatus Ruthenibacterium avium</name>
    <dbReference type="NCBI Taxonomy" id="2838751"/>
    <lineage>
        <taxon>Bacteria</taxon>
        <taxon>Bacillati</taxon>
        <taxon>Bacillota</taxon>
        <taxon>Clostridia</taxon>
        <taxon>Eubacteriales</taxon>
        <taxon>Oscillospiraceae</taxon>
        <taxon>Ruthenibacterium</taxon>
    </lineage>
</organism>
<gene>
    <name evidence="6" type="ORF">H9943_09605</name>
</gene>
<name>A0A9D2M4S6_9FIRM</name>
<reference evidence="6" key="1">
    <citation type="journal article" date="2021" name="PeerJ">
        <title>Extensive microbial diversity within the chicken gut microbiome revealed by metagenomics and culture.</title>
        <authorList>
            <person name="Gilroy R."/>
            <person name="Ravi A."/>
            <person name="Getino M."/>
            <person name="Pursley I."/>
            <person name="Horton D.L."/>
            <person name="Alikhan N.F."/>
            <person name="Baker D."/>
            <person name="Gharbi K."/>
            <person name="Hall N."/>
            <person name="Watson M."/>
            <person name="Adriaenssens E.M."/>
            <person name="Foster-Nyarko E."/>
            <person name="Jarju S."/>
            <person name="Secka A."/>
            <person name="Antonio M."/>
            <person name="Oren A."/>
            <person name="Chaudhuri R.R."/>
            <person name="La Ragione R."/>
            <person name="Hildebrand F."/>
            <person name="Pallen M.J."/>
        </authorList>
    </citation>
    <scope>NUCLEOTIDE SEQUENCE</scope>
    <source>
        <strain evidence="6">ChiBcec8-14828</strain>
    </source>
</reference>
<comment type="caution">
    <text evidence="6">The sequence shown here is derived from an EMBL/GenBank/DDBJ whole genome shotgun (WGS) entry which is preliminary data.</text>
</comment>
<dbReference type="Pfam" id="PF00440">
    <property type="entry name" value="TetR_N"/>
    <property type="match status" value="1"/>
</dbReference>
<protein>
    <submittedName>
        <fullName evidence="6">TetR/AcrR family transcriptional regulator</fullName>
    </submittedName>
</protein>
<dbReference type="PANTHER" id="PTHR30055:SF234">
    <property type="entry name" value="HTH-TYPE TRANSCRIPTIONAL REGULATOR BETI"/>
    <property type="match status" value="1"/>
</dbReference>
<reference evidence="6" key="2">
    <citation type="submission" date="2021-04" db="EMBL/GenBank/DDBJ databases">
        <authorList>
            <person name="Gilroy R."/>
        </authorList>
    </citation>
    <scope>NUCLEOTIDE SEQUENCE</scope>
    <source>
        <strain evidence="6">ChiBcec8-14828</strain>
    </source>
</reference>
<sequence>MPTKKRIQRKDILEAAVQLIRQEGAAALTMRRIAAQVGCSTQPLYSEFGGQEQLLDALRAWIRAQYLTLPCCTYRDFGRLFLRFAGQERELFCFLYLRKRPATQTLVEDPNLTPTLNLLQETLDISPEEAAELHHRMQYYCYGLGTMIATGYRTMSPEEIDRELTEFFCLLLEHYKHADNKAALIYWLERSRYPMLSHEGGTYGKTQNKSL</sequence>
<dbReference type="SUPFAM" id="SSF46689">
    <property type="entry name" value="Homeodomain-like"/>
    <property type="match status" value="1"/>
</dbReference>
<feature type="domain" description="HTH tetR-type" evidence="5">
    <location>
        <begin position="6"/>
        <end position="66"/>
    </location>
</feature>
<dbReference type="EMBL" id="DWYA01000086">
    <property type="protein sequence ID" value="HJB40636.1"/>
    <property type="molecule type" value="Genomic_DNA"/>
</dbReference>
<evidence type="ECO:0000256" key="4">
    <source>
        <dbReference type="PROSITE-ProRule" id="PRU00335"/>
    </source>
</evidence>
<dbReference type="AlphaFoldDB" id="A0A9D2M4S6"/>